<comment type="caution">
    <text evidence="4">The sequence shown here is derived from an EMBL/GenBank/DDBJ whole genome shotgun (WGS) entry which is preliminary data.</text>
</comment>
<dbReference type="SUPFAM" id="SSF46689">
    <property type="entry name" value="Homeodomain-like"/>
    <property type="match status" value="1"/>
</dbReference>
<sequence length="194" mass="22612">MEKDVDKRILKAALEVVSKEKISGTRMHIIAKEANMSQANLHYHFSTKNDIMVALLNSIQEEFSKGRKNYIDTEAKTITENIQGFFEQKKDDILINKKMEYAQIDYWVQGTVNEEIRTIFQNTFNIWRKSIEETFSKEEQEGIDDKTMRNIPFVMVSLMLGASLQYLIDEGKFDLDDYFQVAEEMILTACNKAK</sequence>
<protein>
    <submittedName>
        <fullName evidence="4">TetR/AcrR family transcriptional regulator</fullName>
    </submittedName>
</protein>
<accession>A0A927WCW0</accession>
<dbReference type="PRINTS" id="PR00455">
    <property type="entry name" value="HTHTETR"/>
</dbReference>
<feature type="domain" description="HTH tetR-type" evidence="3">
    <location>
        <begin position="3"/>
        <end position="63"/>
    </location>
</feature>
<name>A0A927WCW0_9CLOT</name>
<evidence type="ECO:0000256" key="1">
    <source>
        <dbReference type="ARBA" id="ARBA00023125"/>
    </source>
</evidence>
<dbReference type="EMBL" id="SVCM01000138">
    <property type="protein sequence ID" value="MBE6060880.1"/>
    <property type="molecule type" value="Genomic_DNA"/>
</dbReference>
<proteinExistence type="predicted"/>
<dbReference type="InterPro" id="IPR001647">
    <property type="entry name" value="HTH_TetR"/>
</dbReference>
<dbReference type="PROSITE" id="PS50977">
    <property type="entry name" value="HTH_TETR_2"/>
    <property type="match status" value="1"/>
</dbReference>
<dbReference type="AlphaFoldDB" id="A0A927WCW0"/>
<dbReference type="Gene3D" id="1.10.357.10">
    <property type="entry name" value="Tetracycline Repressor, domain 2"/>
    <property type="match status" value="1"/>
</dbReference>
<dbReference type="Gene3D" id="1.10.10.60">
    <property type="entry name" value="Homeodomain-like"/>
    <property type="match status" value="1"/>
</dbReference>
<gene>
    <name evidence="4" type="ORF">E7215_12010</name>
</gene>
<keyword evidence="1 2" id="KW-0238">DNA-binding</keyword>
<dbReference type="Proteomes" id="UP000768462">
    <property type="component" value="Unassembled WGS sequence"/>
</dbReference>
<evidence type="ECO:0000313" key="4">
    <source>
        <dbReference type="EMBL" id="MBE6060880.1"/>
    </source>
</evidence>
<dbReference type="Pfam" id="PF00440">
    <property type="entry name" value="TetR_N"/>
    <property type="match status" value="1"/>
</dbReference>
<feature type="DNA-binding region" description="H-T-H motif" evidence="2">
    <location>
        <begin position="26"/>
        <end position="45"/>
    </location>
</feature>
<dbReference type="InterPro" id="IPR009057">
    <property type="entry name" value="Homeodomain-like_sf"/>
</dbReference>
<reference evidence="4" key="1">
    <citation type="submission" date="2019-04" db="EMBL/GenBank/DDBJ databases">
        <title>Evolution of Biomass-Degrading Anaerobic Consortia Revealed by Metagenomics.</title>
        <authorList>
            <person name="Peng X."/>
        </authorList>
    </citation>
    <scope>NUCLEOTIDE SEQUENCE</scope>
    <source>
        <strain evidence="4">SIG254</strain>
    </source>
</reference>
<dbReference type="GO" id="GO:0003677">
    <property type="term" value="F:DNA binding"/>
    <property type="evidence" value="ECO:0007669"/>
    <property type="project" value="UniProtKB-UniRule"/>
</dbReference>
<organism evidence="4 5">
    <name type="scientific">Clostridium sulfidigenes</name>
    <dbReference type="NCBI Taxonomy" id="318464"/>
    <lineage>
        <taxon>Bacteria</taxon>
        <taxon>Bacillati</taxon>
        <taxon>Bacillota</taxon>
        <taxon>Clostridia</taxon>
        <taxon>Eubacteriales</taxon>
        <taxon>Clostridiaceae</taxon>
        <taxon>Clostridium</taxon>
    </lineage>
</organism>
<evidence type="ECO:0000259" key="3">
    <source>
        <dbReference type="PROSITE" id="PS50977"/>
    </source>
</evidence>
<evidence type="ECO:0000313" key="5">
    <source>
        <dbReference type="Proteomes" id="UP000768462"/>
    </source>
</evidence>
<evidence type="ECO:0000256" key="2">
    <source>
        <dbReference type="PROSITE-ProRule" id="PRU00335"/>
    </source>
</evidence>